<comment type="caution">
    <text evidence="1">The sequence shown here is derived from an EMBL/GenBank/DDBJ whole genome shotgun (WGS) entry which is preliminary data.</text>
</comment>
<feature type="non-terminal residue" evidence="1">
    <location>
        <position position="279"/>
    </location>
</feature>
<gene>
    <name evidence="1" type="ORF">S01H1_28040</name>
</gene>
<proteinExistence type="predicted"/>
<evidence type="ECO:0008006" key="2">
    <source>
        <dbReference type="Google" id="ProtNLM"/>
    </source>
</evidence>
<accession>X0TMB4</accession>
<name>X0TMB4_9ZZZZ</name>
<organism evidence="1">
    <name type="scientific">marine sediment metagenome</name>
    <dbReference type="NCBI Taxonomy" id="412755"/>
    <lineage>
        <taxon>unclassified sequences</taxon>
        <taxon>metagenomes</taxon>
        <taxon>ecological metagenomes</taxon>
    </lineage>
</organism>
<protein>
    <recommendedName>
        <fullName evidence="2">Calx-beta domain-containing protein</fullName>
    </recommendedName>
</protein>
<reference evidence="1" key="1">
    <citation type="journal article" date="2014" name="Front. Microbiol.">
        <title>High frequency of phylogenetically diverse reductive dehalogenase-homologous genes in deep subseafloor sedimentary metagenomes.</title>
        <authorList>
            <person name="Kawai M."/>
            <person name="Futagami T."/>
            <person name="Toyoda A."/>
            <person name="Takaki Y."/>
            <person name="Nishi S."/>
            <person name="Hori S."/>
            <person name="Arai W."/>
            <person name="Tsubouchi T."/>
            <person name="Morono Y."/>
            <person name="Uchiyama I."/>
            <person name="Ito T."/>
            <person name="Fujiyama A."/>
            <person name="Inagaki F."/>
            <person name="Takami H."/>
        </authorList>
    </citation>
    <scope>NUCLEOTIDE SEQUENCE</scope>
    <source>
        <strain evidence="1">Expedition CK06-06</strain>
    </source>
</reference>
<dbReference type="EMBL" id="BARS01017114">
    <property type="protein sequence ID" value="GAF94379.1"/>
    <property type="molecule type" value="Genomic_DNA"/>
</dbReference>
<sequence>TVTAVDDSNIEGAHSVLINHDIDTVLTLDTAYDAVSGTLADVTANVTDNDSAGITITETLGSTDLDETGPTQDSYTVKLTGQPTGNVVVTVTSIDTVKGVTVDMASLTFTDTTWNISQTVTVTAVDDPNVEGAHSSIISHSASSSDTNFNGIGISDVTANITDNDTAGIIVSTISGDTTEAGGTATFTVVLNTQPTADVTITGIASFNGLEGIVDKSNLIFTTGNWNIPQTVTVTGQDDQIVDGNVAYSIQVNTAVSSDLDYDGIIPDNVVVINLDDDS</sequence>
<feature type="non-terminal residue" evidence="1">
    <location>
        <position position="1"/>
    </location>
</feature>
<dbReference type="AlphaFoldDB" id="X0TMB4"/>
<evidence type="ECO:0000313" key="1">
    <source>
        <dbReference type="EMBL" id="GAF94379.1"/>
    </source>
</evidence>